<dbReference type="KEGG" id="cphy:B5808_19345"/>
<name>A0A1X9LQU3_9MICO</name>
<dbReference type="EMBL" id="CP020716">
    <property type="protein sequence ID" value="ARJ07555.1"/>
    <property type="molecule type" value="Genomic_DNA"/>
</dbReference>
<protein>
    <recommendedName>
        <fullName evidence="1">Abortive phage infection protein C-terminal domain-containing protein</fullName>
    </recommendedName>
</protein>
<dbReference type="Pfam" id="PF10592">
    <property type="entry name" value="AIPR"/>
    <property type="match status" value="1"/>
</dbReference>
<geneLocation type="plasmid" evidence="2">
    <name>unnamed1</name>
</geneLocation>
<dbReference type="Proteomes" id="UP000192775">
    <property type="component" value="Plasmid unnamed1"/>
</dbReference>
<proteinExistence type="predicted"/>
<keyword evidence="2" id="KW-0614">Plasmid</keyword>
<gene>
    <name evidence="2" type="ORF">B5808_19345</name>
</gene>
<organism evidence="2 3">
    <name type="scientific">Cnuibacter physcomitrellae</name>
    <dbReference type="NCBI Taxonomy" id="1619308"/>
    <lineage>
        <taxon>Bacteria</taxon>
        <taxon>Bacillati</taxon>
        <taxon>Actinomycetota</taxon>
        <taxon>Actinomycetes</taxon>
        <taxon>Micrococcales</taxon>
        <taxon>Microbacteriaceae</taxon>
        <taxon>Cnuibacter</taxon>
    </lineage>
</organism>
<sequence length="570" mass="63978">MTKAADRQSKYESIARVANPDASEGLNRQRSILVLWYLRNIVGFDDLDAYEYISDGTDDRGIDALYLENGLSDDDEQTLILVQSKYPESPKEVSEGELALLVGYAGHFANVESLDALMNDGPLEPALKALILRLQLRSKLAAQKLKIRLVFITAGWLNKKAIQLKTATNAQLGSDYLTTYDLDRLAPLCDAFLEPRPVSVNAVVLVPKSQRFEVTVDGRKHVIAAVPAKAIVKWPGIEDRTLFDMNVRKELRPNRVSRSLRKALEKEIDHKNFLAFHNGLTVVSDSIVTTPSRIKLEGISVVNGAQSVLALRDREAQLTEALLLMVKFVEIGEHIQVAREVARRSNSQNPVNARNLRALSGIQLRLKADFEANYPLFHYITHPDAGAKYPGTQIPNDLAAQWLCAVYVQQPWLAVKLLALFEEENYRTIFRENITAAHIILCQRIVEAVERNEAEIPEQYLDAKKLTHLVVTFLIAELMRTNADTQKILDEPADAVADLPALDARLDELVSHAAGTLAMRVESKKTEDSFDDYKIDFKNRDELLQLAGKAREQYAYLQRVSKKAMAKQAK</sequence>
<feature type="domain" description="Abortive phage infection protein C-terminal" evidence="1">
    <location>
        <begin position="243"/>
        <end position="371"/>
    </location>
</feature>
<accession>A0A1X9LQU3</accession>
<dbReference type="InterPro" id="IPR018891">
    <property type="entry name" value="AIPR_C"/>
</dbReference>
<dbReference type="RefSeq" id="WP_085021690.1">
    <property type="nucleotide sequence ID" value="NZ_BMHD01000003.1"/>
</dbReference>
<evidence type="ECO:0000313" key="3">
    <source>
        <dbReference type="Proteomes" id="UP000192775"/>
    </source>
</evidence>
<dbReference type="AlphaFoldDB" id="A0A1X9LQU3"/>
<reference evidence="2 3" key="1">
    <citation type="submission" date="2017-04" db="EMBL/GenBank/DDBJ databases">
        <authorList>
            <person name="Afonso C.L."/>
            <person name="Miller P.J."/>
            <person name="Scott M.A."/>
            <person name="Spackman E."/>
            <person name="Goraichik I."/>
            <person name="Dimitrov K.M."/>
            <person name="Suarez D.L."/>
            <person name="Swayne D.E."/>
        </authorList>
    </citation>
    <scope>NUCLEOTIDE SEQUENCE [LARGE SCALE GENOMIC DNA]</scope>
    <source>
        <strain evidence="3">XA(T)</strain>
        <plasmid evidence="3">Plasmid unnamed1</plasmid>
    </source>
</reference>
<evidence type="ECO:0000259" key="1">
    <source>
        <dbReference type="Pfam" id="PF10592"/>
    </source>
</evidence>
<evidence type="ECO:0000313" key="2">
    <source>
        <dbReference type="EMBL" id="ARJ07555.1"/>
    </source>
</evidence>
<keyword evidence="3" id="KW-1185">Reference proteome</keyword>